<accession>A0A934NK42</accession>
<evidence type="ECO:0008006" key="4">
    <source>
        <dbReference type="Google" id="ProtNLM"/>
    </source>
</evidence>
<proteinExistence type="predicted"/>
<sequence length="122" mass="13532">MKSKNYIIALSILLLVFSTSTVWASENSSKTHHTENHICSSQDTAPEKKSSCDNDHIGDKGCGGSCSSKYCHFSSSVSIPFYIEDAEQANLTYKYVLKIDHTCVQNTPKKISLSIWQPPEIS</sequence>
<evidence type="ECO:0000313" key="3">
    <source>
        <dbReference type="Proteomes" id="UP000662373"/>
    </source>
</evidence>
<evidence type="ECO:0000256" key="1">
    <source>
        <dbReference type="SAM" id="SignalP"/>
    </source>
</evidence>
<evidence type="ECO:0000313" key="2">
    <source>
        <dbReference type="EMBL" id="MBJ7882614.1"/>
    </source>
</evidence>
<organism evidence="2 3">
    <name type="scientific">Gelidibacter salicanalis</name>
    <dbReference type="NCBI Taxonomy" id="291193"/>
    <lineage>
        <taxon>Bacteria</taxon>
        <taxon>Pseudomonadati</taxon>
        <taxon>Bacteroidota</taxon>
        <taxon>Flavobacteriia</taxon>
        <taxon>Flavobacteriales</taxon>
        <taxon>Flavobacteriaceae</taxon>
        <taxon>Gelidibacter</taxon>
    </lineage>
</organism>
<comment type="caution">
    <text evidence="2">The sequence shown here is derived from an EMBL/GenBank/DDBJ whole genome shotgun (WGS) entry which is preliminary data.</text>
</comment>
<dbReference type="RefSeq" id="WP_199602812.1">
    <property type="nucleotide sequence ID" value="NZ_JAEHJZ010000049.1"/>
</dbReference>
<reference evidence="2 3" key="1">
    <citation type="submission" date="2020-09" db="EMBL/GenBank/DDBJ databases">
        <title>Draft genome of Gelidibacter salicanalis PAMC21136.</title>
        <authorList>
            <person name="Park H."/>
        </authorList>
    </citation>
    <scope>NUCLEOTIDE SEQUENCE [LARGE SCALE GENOMIC DNA]</scope>
    <source>
        <strain evidence="2 3">PAMC21136</strain>
    </source>
</reference>
<feature type="signal peptide" evidence="1">
    <location>
        <begin position="1"/>
        <end position="24"/>
    </location>
</feature>
<keyword evidence="3" id="KW-1185">Reference proteome</keyword>
<name>A0A934NK42_9FLAO</name>
<protein>
    <recommendedName>
        <fullName evidence="4">Secreted protein</fullName>
    </recommendedName>
</protein>
<dbReference type="AlphaFoldDB" id="A0A934NK42"/>
<dbReference type="EMBL" id="JAEHJZ010000049">
    <property type="protein sequence ID" value="MBJ7882614.1"/>
    <property type="molecule type" value="Genomic_DNA"/>
</dbReference>
<feature type="chain" id="PRO_5036882490" description="Secreted protein" evidence="1">
    <location>
        <begin position="25"/>
        <end position="122"/>
    </location>
</feature>
<keyword evidence="1" id="KW-0732">Signal</keyword>
<gene>
    <name evidence="2" type="ORF">JEM65_18415</name>
</gene>
<dbReference type="Proteomes" id="UP000662373">
    <property type="component" value="Unassembled WGS sequence"/>
</dbReference>